<dbReference type="RefSeq" id="WP_036468114.1">
    <property type="nucleotide sequence ID" value="NZ_HG964446.1"/>
</dbReference>
<reference evidence="2 3" key="3">
    <citation type="submission" date="2016-01" db="EMBL/GenBank/DDBJ databases">
        <title>The new phylogeny of the genus Mycobacterium.</title>
        <authorList>
            <person name="Tarcisio F."/>
            <person name="Conor M."/>
            <person name="Antonella G."/>
            <person name="Elisabetta G."/>
            <person name="Giulia F.S."/>
            <person name="Sara T."/>
            <person name="Anna F."/>
            <person name="Clotilde B."/>
            <person name="Roberto B."/>
            <person name="Veronica D.S."/>
            <person name="Fabio R."/>
            <person name="Monica P."/>
            <person name="Olivier J."/>
            <person name="Enrico T."/>
            <person name="Nicola S."/>
        </authorList>
    </citation>
    <scope>NUCLEOTIDE SEQUENCE [LARGE SCALE GENOMIC DNA]</scope>
    <source>
        <strain evidence="2 3">DSM 44626</strain>
    </source>
</reference>
<gene>
    <name evidence="2" type="ORF">AWC29_02725</name>
    <name evidence="1" type="ORF">BN973_02289</name>
</gene>
<name>A0A024JWB3_9MYCO</name>
<dbReference type="STRING" id="47839.BN973_02289"/>
<dbReference type="AlphaFoldDB" id="A0A024JWB3"/>
<dbReference type="EMBL" id="LQPY01000034">
    <property type="protein sequence ID" value="ORX00866.1"/>
    <property type="molecule type" value="Genomic_DNA"/>
</dbReference>
<reference evidence="1" key="1">
    <citation type="journal article" date="2014" name="Genome Announc.">
        <title>Draft Genome Sequence of Mycobacterium triplex DSM 44626.</title>
        <authorList>
            <person name="Sassi M."/>
            <person name="Croce O."/>
            <person name="Robert C."/>
            <person name="Raoult D."/>
            <person name="Drancourt M."/>
        </authorList>
    </citation>
    <scope>NUCLEOTIDE SEQUENCE [LARGE SCALE GENOMIC DNA]</scope>
    <source>
        <strain evidence="1">DSM 44626</strain>
    </source>
</reference>
<protein>
    <submittedName>
        <fullName evidence="1">Uncharacterized protein</fullName>
    </submittedName>
</protein>
<dbReference type="eggNOG" id="ENOG502ZAZK">
    <property type="taxonomic scope" value="Bacteria"/>
</dbReference>
<evidence type="ECO:0000313" key="2">
    <source>
        <dbReference type="EMBL" id="ORX00866.1"/>
    </source>
</evidence>
<keyword evidence="3" id="KW-1185">Reference proteome</keyword>
<dbReference type="Proteomes" id="UP000028880">
    <property type="component" value="Unassembled WGS sequence"/>
</dbReference>
<organism evidence="1">
    <name type="scientific">Mycobacterium triplex</name>
    <dbReference type="NCBI Taxonomy" id="47839"/>
    <lineage>
        <taxon>Bacteria</taxon>
        <taxon>Bacillati</taxon>
        <taxon>Actinomycetota</taxon>
        <taxon>Actinomycetes</taxon>
        <taxon>Mycobacteriales</taxon>
        <taxon>Mycobacteriaceae</taxon>
        <taxon>Mycobacterium</taxon>
        <taxon>Mycobacterium simiae complex</taxon>
    </lineage>
</organism>
<reference evidence="1" key="2">
    <citation type="submission" date="2014-04" db="EMBL/GenBank/DDBJ databases">
        <authorList>
            <person name="Urmite Genomes U."/>
        </authorList>
    </citation>
    <scope>NUCLEOTIDE SEQUENCE</scope>
    <source>
        <strain evidence="1">DSM 44626</strain>
    </source>
</reference>
<proteinExistence type="predicted"/>
<dbReference type="HOGENOM" id="CLU_072780_0_0_11"/>
<sequence>MSDLLDSVLAAHGGIDRWREVRTVTTSLRSWGQTWSRKGHPNIFSRWSTFQAATISQSMRVDAFTGEGRRGFYGPDSVRIESADGTILQERSHPREAFNGHTLDTPWDHLHCLYFAGCAMWTYLNLPFLGARPDVDAQEIDPWIAESGEKWRRLRLTFPSHIATHTSVQDLYIDGNGLIARHDYSVDVIPAPLAAHYLFDYTEHEGFQFPSLRKVVPLNADSRPGPLSVPEALLIGIELTDYAVG</sequence>
<dbReference type="OrthoDB" id="8746011at2"/>
<evidence type="ECO:0000313" key="3">
    <source>
        <dbReference type="Proteomes" id="UP000193710"/>
    </source>
</evidence>
<dbReference type="Proteomes" id="UP000193710">
    <property type="component" value="Unassembled WGS sequence"/>
</dbReference>
<evidence type="ECO:0000313" key="1">
    <source>
        <dbReference type="EMBL" id="CDO87931.1"/>
    </source>
</evidence>
<accession>A0A024JWB3</accession>
<dbReference type="EMBL" id="HG964446">
    <property type="protein sequence ID" value="CDO87931.1"/>
    <property type="molecule type" value="Genomic_DNA"/>
</dbReference>